<evidence type="ECO:0000256" key="2">
    <source>
        <dbReference type="SAM" id="SignalP"/>
    </source>
</evidence>
<sequence length="215" mass="23524">MNRFIAAVLFLCVVGTSAQRAPFAGSRPNGYKDKLQTDSATNSGLDNRFGEGGTGTGTTTKLPNLALGDRDIVDRLNALPVDKQPFWLINSQAIEAQKNQGRPTTTTNQNTGEIANRFGPEPTATNCNCKPNYHSVVYPLEMTPEQRQQAQQIFNNRNQQIINSNQPLQPNQPNPLPSRIDVQEPVVTQQTIVNSSRQIPPQPVQGRLPSSGYSG</sequence>
<dbReference type="Proteomes" id="UP001151699">
    <property type="component" value="Chromosome A"/>
</dbReference>
<dbReference type="EMBL" id="WJQU01000001">
    <property type="protein sequence ID" value="KAJ6647319.1"/>
    <property type="molecule type" value="Genomic_DNA"/>
</dbReference>
<protein>
    <submittedName>
        <fullName evidence="3">Uncharacterized protein</fullName>
    </submittedName>
</protein>
<feature type="signal peptide" evidence="2">
    <location>
        <begin position="1"/>
        <end position="18"/>
    </location>
</feature>
<accession>A0A9Q0S6R2</accession>
<gene>
    <name evidence="3" type="ORF">Bhyg_02541</name>
</gene>
<keyword evidence="2" id="KW-0732">Signal</keyword>
<feature type="region of interest" description="Disordered" evidence="1">
    <location>
        <begin position="22"/>
        <end position="62"/>
    </location>
</feature>
<evidence type="ECO:0000313" key="3">
    <source>
        <dbReference type="EMBL" id="KAJ6647319.1"/>
    </source>
</evidence>
<comment type="caution">
    <text evidence="3">The sequence shown here is derived from an EMBL/GenBank/DDBJ whole genome shotgun (WGS) entry which is preliminary data.</text>
</comment>
<evidence type="ECO:0000256" key="1">
    <source>
        <dbReference type="SAM" id="MobiDB-lite"/>
    </source>
</evidence>
<organism evidence="3 4">
    <name type="scientific">Pseudolycoriella hygida</name>
    <dbReference type="NCBI Taxonomy" id="35572"/>
    <lineage>
        <taxon>Eukaryota</taxon>
        <taxon>Metazoa</taxon>
        <taxon>Ecdysozoa</taxon>
        <taxon>Arthropoda</taxon>
        <taxon>Hexapoda</taxon>
        <taxon>Insecta</taxon>
        <taxon>Pterygota</taxon>
        <taxon>Neoptera</taxon>
        <taxon>Endopterygota</taxon>
        <taxon>Diptera</taxon>
        <taxon>Nematocera</taxon>
        <taxon>Sciaroidea</taxon>
        <taxon>Sciaridae</taxon>
        <taxon>Pseudolycoriella</taxon>
    </lineage>
</organism>
<feature type="chain" id="PRO_5040375312" evidence="2">
    <location>
        <begin position="19"/>
        <end position="215"/>
    </location>
</feature>
<evidence type="ECO:0000313" key="4">
    <source>
        <dbReference type="Proteomes" id="UP001151699"/>
    </source>
</evidence>
<name>A0A9Q0S6R2_9DIPT</name>
<proteinExistence type="predicted"/>
<feature type="region of interest" description="Disordered" evidence="1">
    <location>
        <begin position="192"/>
        <end position="215"/>
    </location>
</feature>
<dbReference type="AlphaFoldDB" id="A0A9Q0S6R2"/>
<dbReference type="OrthoDB" id="7784142at2759"/>
<keyword evidence="4" id="KW-1185">Reference proteome</keyword>
<reference evidence="3" key="1">
    <citation type="submission" date="2022-07" db="EMBL/GenBank/DDBJ databases">
        <authorList>
            <person name="Trinca V."/>
            <person name="Uliana J.V.C."/>
            <person name="Torres T.T."/>
            <person name="Ward R.J."/>
            <person name="Monesi N."/>
        </authorList>
    </citation>
    <scope>NUCLEOTIDE SEQUENCE</scope>
    <source>
        <strain evidence="3">HSMRA1968</strain>
        <tissue evidence="3">Whole embryos</tissue>
    </source>
</reference>